<dbReference type="KEGG" id="asip:AQUSIP_07570"/>
<accession>A0A5E4PG95</accession>
<gene>
    <name evidence="1" type="ORF">AQUSIP_07570</name>
</gene>
<organism evidence="1 2">
    <name type="scientific">Aquicella siphonis</name>
    <dbReference type="NCBI Taxonomy" id="254247"/>
    <lineage>
        <taxon>Bacteria</taxon>
        <taxon>Pseudomonadati</taxon>
        <taxon>Pseudomonadota</taxon>
        <taxon>Gammaproteobacteria</taxon>
        <taxon>Legionellales</taxon>
        <taxon>Coxiellaceae</taxon>
        <taxon>Aquicella</taxon>
    </lineage>
</organism>
<evidence type="ECO:0000313" key="2">
    <source>
        <dbReference type="Proteomes" id="UP000324194"/>
    </source>
</evidence>
<dbReference type="EMBL" id="LR699119">
    <property type="protein sequence ID" value="VVC75467.1"/>
    <property type="molecule type" value="Genomic_DNA"/>
</dbReference>
<evidence type="ECO:0000313" key="1">
    <source>
        <dbReference type="EMBL" id="VVC75467.1"/>
    </source>
</evidence>
<dbReference type="Proteomes" id="UP000324194">
    <property type="component" value="Chromosome 1"/>
</dbReference>
<dbReference type="AlphaFoldDB" id="A0A5E4PG95"/>
<keyword evidence="2" id="KW-1185">Reference proteome</keyword>
<dbReference type="RefSeq" id="WP_148338772.1">
    <property type="nucleotide sequence ID" value="NZ_LR699119.1"/>
</dbReference>
<reference evidence="1 2" key="1">
    <citation type="submission" date="2019-08" db="EMBL/GenBank/DDBJ databases">
        <authorList>
            <person name="Guy L."/>
        </authorList>
    </citation>
    <scope>NUCLEOTIDE SEQUENCE [LARGE SCALE GENOMIC DNA]</scope>
    <source>
        <strain evidence="1 2">SGT-108</strain>
    </source>
</reference>
<proteinExistence type="predicted"/>
<sequence>MAFRHTYALQIKTAGQLSIDFTSRGDYYLSDSREKSLTGLSALHALLVCHCGLKEKEDFEVVSKDKANPSITIHRNANIVIALNFLLGNVAAPLFELYSYSYSPQNNPKQQWLIYLGKTIVSCVEDKSLMRKEYETIYPVMRAYLDSQYELLKKEPAVTMLKTAADENYGGDLLKHPFYQTLSILMDDYDTRKGAYKKKGFFEKIGETKPDKSPCEAVYKKFIDFIPSCFCDVTQVSAYSAEKVLSADKLRQSRQLAEAQETKSASSNPLLAVIK</sequence>
<name>A0A5E4PG95_9COXI</name>
<protein>
    <submittedName>
        <fullName evidence="1">Uncharacterized protein</fullName>
    </submittedName>
</protein>